<dbReference type="Proteomes" id="UP000695007">
    <property type="component" value="Unplaced"/>
</dbReference>
<keyword evidence="8 9" id="KW-0472">Membrane</keyword>
<keyword evidence="4 9" id="KW-0812">Transmembrane</keyword>
<reference evidence="11" key="1">
    <citation type="submission" date="2025-08" db="UniProtKB">
        <authorList>
            <consortium name="RefSeq"/>
        </authorList>
    </citation>
    <scope>IDENTIFICATION</scope>
</reference>
<dbReference type="KEGG" id="csol:105360742"/>
<keyword evidence="6 9" id="KW-1133">Transmembrane helix</keyword>
<dbReference type="Pfam" id="PF06842">
    <property type="entry name" value="DUF1242"/>
    <property type="match status" value="1"/>
</dbReference>
<keyword evidence="5" id="KW-0732">Signal</keyword>
<name>A0AAJ6YDG1_9HYME</name>
<protein>
    <recommendedName>
        <fullName evidence="9">Protein kish</fullName>
    </recommendedName>
</protein>
<evidence type="ECO:0000313" key="10">
    <source>
        <dbReference type="Proteomes" id="UP000695007"/>
    </source>
</evidence>
<comment type="function">
    <text evidence="1 9">Involved in the early part of the secretory pathway.</text>
</comment>
<dbReference type="PANTHER" id="PTHR13229">
    <property type="entry name" value="PROTEIN KISH-A"/>
    <property type="match status" value="1"/>
</dbReference>
<evidence type="ECO:0000256" key="2">
    <source>
        <dbReference type="ARBA" id="ARBA00004614"/>
    </source>
</evidence>
<evidence type="ECO:0000256" key="7">
    <source>
        <dbReference type="ARBA" id="ARBA00023034"/>
    </source>
</evidence>
<keyword evidence="7" id="KW-0333">Golgi apparatus</keyword>
<feature type="transmembrane region" description="Helical" evidence="9">
    <location>
        <begin position="53"/>
        <end position="71"/>
    </location>
</feature>
<dbReference type="GeneID" id="105360742"/>
<keyword evidence="10" id="KW-1185">Reference proteome</keyword>
<accession>A0AAJ6YDG1</accession>
<gene>
    <name evidence="11" type="primary">LOC105360742</name>
</gene>
<dbReference type="AlphaFoldDB" id="A0AAJ6YDG1"/>
<evidence type="ECO:0000256" key="6">
    <source>
        <dbReference type="ARBA" id="ARBA00022989"/>
    </source>
</evidence>
<proteinExistence type="inferred from homology"/>
<evidence type="ECO:0000313" key="11">
    <source>
        <dbReference type="RefSeq" id="XP_011496040.1"/>
    </source>
</evidence>
<comment type="similarity">
    <text evidence="3 9">Belongs to the KISH family.</text>
</comment>
<dbReference type="InterPro" id="IPR009653">
    <property type="entry name" value="Ksh1"/>
</dbReference>
<dbReference type="RefSeq" id="XP_011496040.1">
    <property type="nucleotide sequence ID" value="XM_011497738.1"/>
</dbReference>
<comment type="subcellular location">
    <subcellularLocation>
        <location evidence="2">Golgi apparatus membrane</location>
        <topology evidence="2">Single-pass type I membrane protein</topology>
    </subcellularLocation>
</comment>
<organism evidence="10 11">
    <name type="scientific">Ceratosolen solmsi marchali</name>
    <dbReference type="NCBI Taxonomy" id="326594"/>
    <lineage>
        <taxon>Eukaryota</taxon>
        <taxon>Metazoa</taxon>
        <taxon>Ecdysozoa</taxon>
        <taxon>Arthropoda</taxon>
        <taxon>Hexapoda</taxon>
        <taxon>Insecta</taxon>
        <taxon>Pterygota</taxon>
        <taxon>Neoptera</taxon>
        <taxon>Endopterygota</taxon>
        <taxon>Hymenoptera</taxon>
        <taxon>Apocrita</taxon>
        <taxon>Proctotrupomorpha</taxon>
        <taxon>Chalcidoidea</taxon>
        <taxon>Agaonidae</taxon>
        <taxon>Agaoninae</taxon>
        <taxon>Ceratosolen</taxon>
    </lineage>
</organism>
<dbReference type="GO" id="GO:0000139">
    <property type="term" value="C:Golgi membrane"/>
    <property type="evidence" value="ECO:0007669"/>
    <property type="project" value="UniProtKB-SubCell"/>
</dbReference>
<evidence type="ECO:0000256" key="9">
    <source>
        <dbReference type="RuleBase" id="RU910717"/>
    </source>
</evidence>
<dbReference type="CTD" id="50363"/>
<dbReference type="InterPro" id="IPR051523">
    <property type="entry name" value="KISH_domain"/>
</dbReference>
<evidence type="ECO:0000256" key="4">
    <source>
        <dbReference type="ARBA" id="ARBA00022692"/>
    </source>
</evidence>
<evidence type="ECO:0000256" key="8">
    <source>
        <dbReference type="ARBA" id="ARBA00023136"/>
    </source>
</evidence>
<evidence type="ECO:0000256" key="1">
    <source>
        <dbReference type="ARBA" id="ARBA00002154"/>
    </source>
</evidence>
<sequence length="72" mass="8072">MFALFNFQSLLTIILLSVCTCTYTRLIFPSLVDKNKNGLLGVLWKCARVGERKSPYVAVGCCFMAMSILFLT</sequence>
<evidence type="ECO:0000256" key="5">
    <source>
        <dbReference type="ARBA" id="ARBA00022729"/>
    </source>
</evidence>
<evidence type="ECO:0000256" key="3">
    <source>
        <dbReference type="ARBA" id="ARBA00008961"/>
    </source>
</evidence>